<evidence type="ECO:0000259" key="1">
    <source>
        <dbReference type="Pfam" id="PF01074"/>
    </source>
</evidence>
<gene>
    <name evidence="2" type="ORF">EHS13_10035</name>
</gene>
<dbReference type="Pfam" id="PF01074">
    <property type="entry name" value="Glyco_hydro_38N"/>
    <property type="match status" value="1"/>
</dbReference>
<reference evidence="3" key="1">
    <citation type="submission" date="2018-11" db="EMBL/GenBank/DDBJ databases">
        <title>Complete genome sequence of Paenibacillus sp. ML311-T8.</title>
        <authorList>
            <person name="Nam Y.-D."/>
            <person name="Kang J."/>
            <person name="Chung W.-H."/>
            <person name="Park Y.S."/>
        </authorList>
    </citation>
    <scope>NUCLEOTIDE SEQUENCE [LARGE SCALE GENOMIC DNA]</scope>
    <source>
        <strain evidence="3">ML311-T8</strain>
    </source>
</reference>
<dbReference type="Gene3D" id="3.20.110.10">
    <property type="entry name" value="Glycoside hydrolase 38, N terminal domain"/>
    <property type="match status" value="1"/>
</dbReference>
<dbReference type="InterPro" id="IPR027291">
    <property type="entry name" value="Glyco_hydro_38_N_sf"/>
</dbReference>
<dbReference type="InterPro" id="IPR000602">
    <property type="entry name" value="Glyco_hydro_38_N"/>
</dbReference>
<protein>
    <submittedName>
        <fullName evidence="2">Glycoside hydrolase</fullName>
    </submittedName>
</protein>
<accession>A0A6B8RFD3</accession>
<evidence type="ECO:0000313" key="3">
    <source>
        <dbReference type="Proteomes" id="UP000426246"/>
    </source>
</evidence>
<dbReference type="GO" id="GO:0004559">
    <property type="term" value="F:alpha-mannosidase activity"/>
    <property type="evidence" value="ECO:0007669"/>
    <property type="project" value="InterPro"/>
</dbReference>
<dbReference type="SUPFAM" id="SSF88713">
    <property type="entry name" value="Glycoside hydrolase/deacetylase"/>
    <property type="match status" value="1"/>
</dbReference>
<dbReference type="Proteomes" id="UP000426246">
    <property type="component" value="Chromosome"/>
</dbReference>
<dbReference type="KEGG" id="ppsc:EHS13_10035"/>
<dbReference type="GO" id="GO:0006013">
    <property type="term" value="P:mannose metabolic process"/>
    <property type="evidence" value="ECO:0007669"/>
    <property type="project" value="InterPro"/>
</dbReference>
<name>A0A6B8RFD3_9BACL</name>
<dbReference type="EMBL" id="CP034235">
    <property type="protein sequence ID" value="QGQ95201.1"/>
    <property type="molecule type" value="Genomic_DNA"/>
</dbReference>
<dbReference type="InterPro" id="IPR011330">
    <property type="entry name" value="Glyco_hydro/deAcase_b/a-brl"/>
</dbReference>
<keyword evidence="2" id="KW-0378">Hydrolase</keyword>
<organism evidence="2 3">
    <name type="scientific">Paenibacillus psychroresistens</name>
    <dbReference type="NCBI Taxonomy" id="1778678"/>
    <lineage>
        <taxon>Bacteria</taxon>
        <taxon>Bacillati</taxon>
        <taxon>Bacillota</taxon>
        <taxon>Bacilli</taxon>
        <taxon>Bacillales</taxon>
        <taxon>Paenibacillaceae</taxon>
        <taxon>Paenibacillus</taxon>
    </lineage>
</organism>
<dbReference type="AlphaFoldDB" id="A0A6B8RFD3"/>
<evidence type="ECO:0000313" key="2">
    <source>
        <dbReference type="EMBL" id="QGQ95201.1"/>
    </source>
</evidence>
<keyword evidence="3" id="KW-1185">Reference proteome</keyword>
<sequence>MKGDFTTMRDLQQKWKIAVIHHSHTDIGYTERQEKIERYHVDFIRQAVEICENAFHGIKPEWQGFRWVCENFWPVERFLAKSDSLLIEKFEAAVRRGDIELTANYLNMTDLIDIPVLSKNIAKSFAYAEKLGVKIRSAMIADINGMSWGYAQALVDAGVEHLFSCLHPQHGMFPLGQKQIPFWWETPNGQKLLVWNGDLYHIGNNLGLVPGALDSYMLQDEYHISASMDNHFEVAETRIFRYLAQLEADKHPYDFVPMMVSGLITDNAPPNGDIVSFIREWNERFGAQVELEMMTLGQFFDIVQVQPQEIPVYQGDWPDWWSDGVGSTAAATKIFREAQRQLAQVRRLDPMEAYTNAEQMAEAEYQLTLYAEHTWGYSSSVKEPWNALVQTLGSRKELSATRAHQIIYETLDEVLAARGEAQLAVNIPFLYAIINPQDHPTEDLYKLHIDYWEQTKFAGAFEVVEAKCGEVLAHQVQTVARGTLICVVAKLQAKEEKKLYIRFIETASDKTISSRRLRGTDGVEDIATVFEQSAQDNNLRIQFDGTSIETPNVRISWETGKGITEWIPTDTGVNLIKAGVLAGAFTPVYEVTPVPIKEKMVESRVNMGRNRKGSHVKRSVGILSGVREVMNGPLLATYEFDYEVPGISYYSMLLTLFTGLSRADVQVRMHKDSVWQPENVYIGLPFQTGQDENKELWLEKTGALVRAWKDQLPGTNTDYSCIQEGVACTSDTYGIAIATPDTPLMQLGTLAYKKRQLAGDKHLDFNSLNMYSWVLNNYWETNFKATVGGFYEFDYHIGWGSEFTNPQAALAWCHDINAGSIGIRLSK</sequence>
<proteinExistence type="predicted"/>
<dbReference type="CDD" id="cd10791">
    <property type="entry name" value="GH38N_AMII_like_1"/>
    <property type="match status" value="1"/>
</dbReference>
<feature type="domain" description="Glycoside hydrolase family 38 N-terminal" evidence="1">
    <location>
        <begin position="16"/>
        <end position="313"/>
    </location>
</feature>